<comment type="subcellular location">
    <subcellularLocation>
        <location evidence="1">Nucleus</location>
    </subcellularLocation>
</comment>
<evidence type="ECO:0000313" key="8">
    <source>
        <dbReference type="EMBL" id="KAH7962402.1"/>
    </source>
</evidence>
<dbReference type="Pfam" id="PF16014">
    <property type="entry name" value="SAP130_C"/>
    <property type="match status" value="1"/>
</dbReference>
<reference evidence="8" key="1">
    <citation type="journal article" date="2020" name="Cell">
        <title>Large-Scale Comparative Analyses of Tick Genomes Elucidate Their Genetic Diversity and Vector Capacities.</title>
        <authorList>
            <consortium name="Tick Genome and Microbiome Consortium (TIGMIC)"/>
            <person name="Jia N."/>
            <person name="Wang J."/>
            <person name="Shi W."/>
            <person name="Du L."/>
            <person name="Sun Y."/>
            <person name="Zhan W."/>
            <person name="Jiang J.F."/>
            <person name="Wang Q."/>
            <person name="Zhang B."/>
            <person name="Ji P."/>
            <person name="Bell-Sakyi L."/>
            <person name="Cui X.M."/>
            <person name="Yuan T.T."/>
            <person name="Jiang B.G."/>
            <person name="Yang W.F."/>
            <person name="Lam T.T."/>
            <person name="Chang Q.C."/>
            <person name="Ding S.J."/>
            <person name="Wang X.J."/>
            <person name="Zhu J.G."/>
            <person name="Ruan X.D."/>
            <person name="Zhao L."/>
            <person name="Wei J.T."/>
            <person name="Ye R.Z."/>
            <person name="Que T.C."/>
            <person name="Du C.H."/>
            <person name="Zhou Y.H."/>
            <person name="Cheng J.X."/>
            <person name="Dai P.F."/>
            <person name="Guo W.B."/>
            <person name="Han X.H."/>
            <person name="Huang E.J."/>
            <person name="Li L.F."/>
            <person name="Wei W."/>
            <person name="Gao Y.C."/>
            <person name="Liu J.Z."/>
            <person name="Shao H.Z."/>
            <person name="Wang X."/>
            <person name="Wang C.C."/>
            <person name="Yang T.C."/>
            <person name="Huo Q.B."/>
            <person name="Li W."/>
            <person name="Chen H.Y."/>
            <person name="Chen S.E."/>
            <person name="Zhou L.G."/>
            <person name="Ni X.B."/>
            <person name="Tian J.H."/>
            <person name="Sheng Y."/>
            <person name="Liu T."/>
            <person name="Pan Y.S."/>
            <person name="Xia L.Y."/>
            <person name="Li J."/>
            <person name="Zhao F."/>
            <person name="Cao W.C."/>
        </authorList>
    </citation>
    <scope>NUCLEOTIDE SEQUENCE</scope>
    <source>
        <strain evidence="8">Rsan-2018</strain>
    </source>
</reference>
<feature type="domain" description="Histone deacetylase complex subunit SAP130 C-terminal" evidence="7">
    <location>
        <begin position="691"/>
        <end position="990"/>
    </location>
</feature>
<dbReference type="GO" id="GO:0070822">
    <property type="term" value="C:Sin3-type complex"/>
    <property type="evidence" value="ECO:0007669"/>
    <property type="project" value="TreeGrafter"/>
</dbReference>
<evidence type="ECO:0000256" key="5">
    <source>
        <dbReference type="ARBA" id="ARBA00023163"/>
    </source>
</evidence>
<evidence type="ECO:0000313" key="9">
    <source>
        <dbReference type="Proteomes" id="UP000821837"/>
    </source>
</evidence>
<organism evidence="8 9">
    <name type="scientific">Rhipicephalus sanguineus</name>
    <name type="common">Brown dog tick</name>
    <name type="synonym">Ixodes sanguineus</name>
    <dbReference type="NCBI Taxonomy" id="34632"/>
    <lineage>
        <taxon>Eukaryota</taxon>
        <taxon>Metazoa</taxon>
        <taxon>Ecdysozoa</taxon>
        <taxon>Arthropoda</taxon>
        <taxon>Chelicerata</taxon>
        <taxon>Arachnida</taxon>
        <taxon>Acari</taxon>
        <taxon>Parasitiformes</taxon>
        <taxon>Ixodida</taxon>
        <taxon>Ixodoidea</taxon>
        <taxon>Ixodidae</taxon>
        <taxon>Rhipicephalinae</taxon>
        <taxon>Rhipicephalus</taxon>
        <taxon>Rhipicephalus</taxon>
    </lineage>
</organism>
<gene>
    <name evidence="8" type="ORF">HPB52_015937</name>
</gene>
<keyword evidence="5" id="KW-0804">Transcription</keyword>
<dbReference type="EMBL" id="JABSTV010001249">
    <property type="protein sequence ID" value="KAH7962402.1"/>
    <property type="molecule type" value="Genomic_DNA"/>
</dbReference>
<dbReference type="InterPro" id="IPR031963">
    <property type="entry name" value="SAP130_C"/>
</dbReference>
<protein>
    <recommendedName>
        <fullName evidence="7">Histone deacetylase complex subunit SAP130 C-terminal domain-containing protein</fullName>
    </recommendedName>
</protein>
<evidence type="ECO:0000256" key="3">
    <source>
        <dbReference type="ARBA" id="ARBA00022491"/>
    </source>
</evidence>
<comment type="similarity">
    <text evidence="2">Belongs to the SAP130 family.</text>
</comment>
<name>A0A9D4Q0S5_RHISA</name>
<dbReference type="PANTHER" id="PTHR13497:SF3">
    <property type="entry name" value="HISTONE DEACETYLASE COMPLEX SUBUNIT SAP130"/>
    <property type="match status" value="1"/>
</dbReference>
<dbReference type="Proteomes" id="UP000821837">
    <property type="component" value="Chromosome 3"/>
</dbReference>
<comment type="caution">
    <text evidence="8">The sequence shown here is derived from an EMBL/GenBank/DDBJ whole genome shotgun (WGS) entry which is preliminary data.</text>
</comment>
<keyword evidence="4" id="KW-0805">Transcription regulation</keyword>
<evidence type="ECO:0000259" key="7">
    <source>
        <dbReference type="Pfam" id="PF16014"/>
    </source>
</evidence>
<sequence length="1006" mass="105623">MLVGGCLCPPRDPGLLFWVGTERCGLPLLRRGGKSSSLVGGGFITRKGAVGWCPRIWTVQNDLLGELGTFVGMSGVQKAPGSVELKLPDKGEQPMDLAPRTAHQHAAVAASAAKPTQLQVTTIGPALRPHLDTAKSAFTTLGQRLPASPRPVLQPAISVSSTGGNVIAASVTPSYTVKSVGGSSVPQLSTLRHMVTPSATGLSSPNAGTIVTSIASPMASIIRGNTITTTQIGHTLSHQFSSHVPRGPAAVASINTAPKSALATPMLRSSMSQASTAPHIPVGRTRPVYKMTRWIAKFHEPVEEFIREDYESAQQARAAGLVPARAAFPSMPRSAGLSMAQVMDLQKTYGVPRSGSHGGAGQVQIGFASGRSLEPLARTTLGHPSVSVAKSLHVTQPIVHSLHQVPEKTFKCNTSPATVQYTAVPGLAAGTTGHSAVIPSSPSPLTTSNSSTASCGATIVSPHAQVVQPSVPIRSNMGTMSLVTLAPTSAVQSAPQVVATSQPASLHGSNLATGGSGIHPIFTVVSNKSPLSVAPASTAPSIGIPQNRLAGASRLATTASPAVQPTSVQVAGSATRPITTTVAIHPPTMSVPTVSVVKTRSEDASKDDRRYVPGTKVFGPTSLVGSTAGMHSSSGLEATATVSEPTGNLFVTGATARNLATTISSASSNAPTTASALPATVVISDTRTDRPAQLQGAAATPSYAVPATYLYEPYPIQGATITMHPYAAATPAGVTPVFPVASARPSLGPLMSSGGYCSAPHHPCLQSQPSAEVELVVTWPLGSVPQAEKPGRLPGVLGHQPSHLCATELLDIHSTDGDDDMEKESLENLKKEFSRGDDMKCVAFCKRPSMSLLTSYSHNWKTRQNHFIRHSDVKPKDDKKQTVNDLANQKGVLQKANGWKVFHLTSQMEDVVDLEDTVHSKLSQLLNFIEDKPPAIRVKPLNMDEERILNKINDLIKGNLQRSKIVQDQVTEAKQQVLKVLDHKPRIVEIIGKYVSKRPLKKREKM</sequence>
<dbReference type="GO" id="GO:0000122">
    <property type="term" value="P:negative regulation of transcription by RNA polymerase II"/>
    <property type="evidence" value="ECO:0007669"/>
    <property type="project" value="TreeGrafter"/>
</dbReference>
<evidence type="ECO:0000256" key="1">
    <source>
        <dbReference type="ARBA" id="ARBA00004123"/>
    </source>
</evidence>
<dbReference type="PANTHER" id="PTHR13497">
    <property type="entry name" value="HISTONE DEACETYLASE COMPLEX SUBUNIT SAP130"/>
    <property type="match status" value="1"/>
</dbReference>
<reference evidence="8" key="2">
    <citation type="submission" date="2021-09" db="EMBL/GenBank/DDBJ databases">
        <authorList>
            <person name="Jia N."/>
            <person name="Wang J."/>
            <person name="Shi W."/>
            <person name="Du L."/>
            <person name="Sun Y."/>
            <person name="Zhan W."/>
            <person name="Jiang J."/>
            <person name="Wang Q."/>
            <person name="Zhang B."/>
            <person name="Ji P."/>
            <person name="Sakyi L.B."/>
            <person name="Cui X."/>
            <person name="Yuan T."/>
            <person name="Jiang B."/>
            <person name="Yang W."/>
            <person name="Lam T.T.-Y."/>
            <person name="Chang Q."/>
            <person name="Ding S."/>
            <person name="Wang X."/>
            <person name="Zhu J."/>
            <person name="Ruan X."/>
            <person name="Zhao L."/>
            <person name="Wei J."/>
            <person name="Que T."/>
            <person name="Du C."/>
            <person name="Cheng J."/>
            <person name="Dai P."/>
            <person name="Han X."/>
            <person name="Huang E."/>
            <person name="Gao Y."/>
            <person name="Liu J."/>
            <person name="Shao H."/>
            <person name="Ye R."/>
            <person name="Li L."/>
            <person name="Wei W."/>
            <person name="Wang X."/>
            <person name="Wang C."/>
            <person name="Huo Q."/>
            <person name="Li W."/>
            <person name="Guo W."/>
            <person name="Chen H."/>
            <person name="Chen S."/>
            <person name="Zhou L."/>
            <person name="Zhou L."/>
            <person name="Ni X."/>
            <person name="Tian J."/>
            <person name="Zhou Y."/>
            <person name="Sheng Y."/>
            <person name="Liu T."/>
            <person name="Pan Y."/>
            <person name="Xia L."/>
            <person name="Li J."/>
            <person name="Zhao F."/>
            <person name="Cao W."/>
        </authorList>
    </citation>
    <scope>NUCLEOTIDE SEQUENCE</scope>
    <source>
        <strain evidence="8">Rsan-2018</strain>
        <tissue evidence="8">Larvae</tissue>
    </source>
</reference>
<keyword evidence="6" id="KW-0539">Nucleus</keyword>
<dbReference type="InterPro" id="IPR024137">
    <property type="entry name" value="His_deAcase_cplx_SAP130"/>
</dbReference>
<dbReference type="AlphaFoldDB" id="A0A9D4Q0S5"/>
<keyword evidence="3" id="KW-0678">Repressor</keyword>
<accession>A0A9D4Q0S5</accession>
<evidence type="ECO:0000256" key="6">
    <source>
        <dbReference type="ARBA" id="ARBA00023242"/>
    </source>
</evidence>
<keyword evidence="9" id="KW-1185">Reference proteome</keyword>
<dbReference type="VEuPathDB" id="VectorBase:RSAN_047426"/>
<evidence type="ECO:0000256" key="2">
    <source>
        <dbReference type="ARBA" id="ARBA00007859"/>
    </source>
</evidence>
<proteinExistence type="inferred from homology"/>
<evidence type="ECO:0000256" key="4">
    <source>
        <dbReference type="ARBA" id="ARBA00023015"/>
    </source>
</evidence>